<name>A0ABV8FEN2_9ACTN</name>
<sequence length="202" mass="21798">MTPTEAVRFVRHVGRLWPQQRLEDGTPDAWYAAALKDITPDDAAEAVDRLVKLHPFTSLAEIVSEVRRIREERIARHPVPTPPAELADNAHAYKARLAASIERLANGAHIPRAAIATGTGAPPTPEYTQARGADRDPLRVAANQVPCPWQPCWAAVGQSCVNAAGRRLPGAPAHEGRLVDAGLAEWRDVNGVRRAVLLGASS</sequence>
<dbReference type="Proteomes" id="UP001595698">
    <property type="component" value="Unassembled WGS sequence"/>
</dbReference>
<evidence type="ECO:0000313" key="2">
    <source>
        <dbReference type="EMBL" id="MFC3986814.1"/>
    </source>
</evidence>
<dbReference type="RefSeq" id="WP_386197162.1">
    <property type="nucleotide sequence ID" value="NZ_JBHSBC010000067.1"/>
</dbReference>
<proteinExistence type="predicted"/>
<gene>
    <name evidence="2" type="ORF">ACFOYY_42260</name>
</gene>
<dbReference type="Pfam" id="PF24623">
    <property type="entry name" value="Phage_zn_bind_8"/>
    <property type="match status" value="1"/>
</dbReference>
<dbReference type="InterPro" id="IPR056911">
    <property type="entry name" value="Phage_Znf_bind_put"/>
</dbReference>
<comment type="caution">
    <text evidence="2">The sequence shown here is derived from an EMBL/GenBank/DDBJ whole genome shotgun (WGS) entry which is preliminary data.</text>
</comment>
<evidence type="ECO:0000259" key="1">
    <source>
        <dbReference type="Pfam" id="PF24623"/>
    </source>
</evidence>
<reference evidence="3" key="1">
    <citation type="journal article" date="2019" name="Int. J. Syst. Evol. Microbiol.">
        <title>The Global Catalogue of Microorganisms (GCM) 10K type strain sequencing project: providing services to taxonomists for standard genome sequencing and annotation.</title>
        <authorList>
            <consortium name="The Broad Institute Genomics Platform"/>
            <consortium name="The Broad Institute Genome Sequencing Center for Infectious Disease"/>
            <person name="Wu L."/>
            <person name="Ma J."/>
        </authorList>
    </citation>
    <scope>NUCLEOTIDE SEQUENCE [LARGE SCALE GENOMIC DNA]</scope>
    <source>
        <strain evidence="3">TBRC 7912</strain>
    </source>
</reference>
<evidence type="ECO:0000313" key="3">
    <source>
        <dbReference type="Proteomes" id="UP001595698"/>
    </source>
</evidence>
<accession>A0ABV8FEN2</accession>
<protein>
    <recommendedName>
        <fullName evidence="1">DNA-binding phage zinc finger domain-containing protein</fullName>
    </recommendedName>
</protein>
<organism evidence="2 3">
    <name type="scientific">Streptosporangium jomthongense</name>
    <dbReference type="NCBI Taxonomy" id="1193683"/>
    <lineage>
        <taxon>Bacteria</taxon>
        <taxon>Bacillati</taxon>
        <taxon>Actinomycetota</taxon>
        <taxon>Actinomycetes</taxon>
        <taxon>Streptosporangiales</taxon>
        <taxon>Streptosporangiaceae</taxon>
        <taxon>Streptosporangium</taxon>
    </lineage>
</organism>
<dbReference type="EMBL" id="JBHSBC010000067">
    <property type="protein sequence ID" value="MFC3986814.1"/>
    <property type="molecule type" value="Genomic_DNA"/>
</dbReference>
<feature type="domain" description="DNA-binding phage zinc finger" evidence="1">
    <location>
        <begin position="135"/>
        <end position="182"/>
    </location>
</feature>
<keyword evidence="3" id="KW-1185">Reference proteome</keyword>